<evidence type="ECO:0000313" key="3">
    <source>
        <dbReference type="Proteomes" id="UP000594263"/>
    </source>
</evidence>
<organism evidence="2 3">
    <name type="scientific">Kalanchoe fedtschenkoi</name>
    <name type="common">Lavender scallops</name>
    <name type="synonym">South American air plant</name>
    <dbReference type="NCBI Taxonomy" id="63787"/>
    <lineage>
        <taxon>Eukaryota</taxon>
        <taxon>Viridiplantae</taxon>
        <taxon>Streptophyta</taxon>
        <taxon>Embryophyta</taxon>
        <taxon>Tracheophyta</taxon>
        <taxon>Spermatophyta</taxon>
        <taxon>Magnoliopsida</taxon>
        <taxon>eudicotyledons</taxon>
        <taxon>Gunneridae</taxon>
        <taxon>Pentapetalae</taxon>
        <taxon>Saxifragales</taxon>
        <taxon>Crassulaceae</taxon>
        <taxon>Kalanchoe</taxon>
    </lineage>
</organism>
<feature type="region of interest" description="Disordered" evidence="1">
    <location>
        <begin position="1"/>
        <end position="24"/>
    </location>
</feature>
<evidence type="ECO:0000256" key="1">
    <source>
        <dbReference type="SAM" id="MobiDB-lite"/>
    </source>
</evidence>
<feature type="compositionally biased region" description="Basic residues" evidence="1">
    <location>
        <begin position="1"/>
        <end position="10"/>
    </location>
</feature>
<keyword evidence="3" id="KW-1185">Reference proteome</keyword>
<dbReference type="Proteomes" id="UP000594263">
    <property type="component" value="Unplaced"/>
</dbReference>
<reference evidence="2" key="1">
    <citation type="submission" date="2021-01" db="UniProtKB">
        <authorList>
            <consortium name="EnsemblPlants"/>
        </authorList>
    </citation>
    <scope>IDENTIFICATION</scope>
</reference>
<accession>A0A7N0ZRQ5</accession>
<protein>
    <submittedName>
        <fullName evidence="2">Uncharacterized protein</fullName>
    </submittedName>
</protein>
<evidence type="ECO:0000313" key="2">
    <source>
        <dbReference type="EnsemblPlants" id="Kaladp0022s0080.1.v1.1.CDS.1"/>
    </source>
</evidence>
<dbReference type="Gramene" id="Kaladp0022s0080.1.v1.1">
    <property type="protein sequence ID" value="Kaladp0022s0080.1.v1.1.CDS.1"/>
    <property type="gene ID" value="Kaladp0022s0080.v1.1"/>
</dbReference>
<dbReference type="AlphaFoldDB" id="A0A7N0ZRQ5"/>
<dbReference type="EnsemblPlants" id="Kaladp0022s0080.1.v1.1">
    <property type="protein sequence ID" value="Kaladp0022s0080.1.v1.1.CDS.1"/>
    <property type="gene ID" value="Kaladp0022s0080.v1.1"/>
</dbReference>
<name>A0A7N0ZRQ5_KALFE</name>
<sequence>MGNCVRRSRVVHPSEARPAGGVDRPSRLRIKVRMTKAQFMEMVDRSGVESSELGLGGMMILEECLRENIKGVCGRDLNLTNLKLKSTSRDTDLGTIDEEKIY</sequence>
<proteinExistence type="predicted"/>